<dbReference type="InterPro" id="IPR010730">
    <property type="entry name" value="HET"/>
</dbReference>
<feature type="domain" description="Heterokaryon incompatibility" evidence="1">
    <location>
        <begin position="211"/>
        <end position="363"/>
    </location>
</feature>
<dbReference type="EMBL" id="ML737130">
    <property type="protein sequence ID" value="KAE8343241.1"/>
    <property type="molecule type" value="Genomic_DNA"/>
</dbReference>
<dbReference type="PANTHER" id="PTHR33112:SF16">
    <property type="entry name" value="HETEROKARYON INCOMPATIBILITY DOMAIN-CONTAINING PROTEIN"/>
    <property type="match status" value="1"/>
</dbReference>
<proteinExistence type="predicted"/>
<dbReference type="PANTHER" id="PTHR33112">
    <property type="entry name" value="DOMAIN PROTEIN, PUTATIVE-RELATED"/>
    <property type="match status" value="1"/>
</dbReference>
<dbReference type="AlphaFoldDB" id="A0A5N6YCN6"/>
<dbReference type="Pfam" id="PF06985">
    <property type="entry name" value="HET"/>
    <property type="match status" value="1"/>
</dbReference>
<sequence>MTLCEICRSIPLEDLPAFPKRDRVIAFQGRHAIIDLASDGDQSPWDTVGFPHHPSMDSLRRASAVGCELRRILVAQTNEAIVDIGKIMTLSHPRFGLRLTRRPNGGDGFVVLTPCHMQDTKCGVLVVAVMVYCCEEDDPLSTVFRARLVKDTLDTASCHRFTGWVTECNNQHSSCVIPPMPLPTRLIDVGSEASGDLVKLVEMGGEIRGHYVTLSYCWGGDSSFATTRSNVASKKEGIFLHDLPQTFHDAILMTRALHIKYLWIDRLCIYQDDSQDWEKESANMGSIYANAYLCLSATGATNSTEGLVPSRKARPRVRLPHTRNNRQGHVEACLLPTLSEILKFRSLLLEEEPLSDRAWAFQERPFSRRSLVFASDKVYFMCETEFISEDGIELIDMPKTYTAGHPYKLITSGGRHSPVKSEIVRAHWRALVWLYSRRSLTFPSDKLPAISGIAKEYSKAMGSAYVAGLWRDFLVEELTWQSMVQCRAVSEYRAPSWSWASVDGCVGRFSKQVEPIASALDLKVDIDGENPYGRVRSGWIKIEAPLLRLLRPDYKRLAPTLSIHLKTVHGADEGFSVQFDTDSVKIIDTMRLFSLIINIHSNMLGEILYFSLVVTPAGNDPDTFRRVGWHTGRQSEFGPPHILTNRSIITLI</sequence>
<gene>
    <name evidence="2" type="ORF">BDV24DRAFT_161681</name>
</gene>
<organism evidence="2">
    <name type="scientific">Aspergillus arachidicola</name>
    <dbReference type="NCBI Taxonomy" id="656916"/>
    <lineage>
        <taxon>Eukaryota</taxon>
        <taxon>Fungi</taxon>
        <taxon>Dikarya</taxon>
        <taxon>Ascomycota</taxon>
        <taxon>Pezizomycotina</taxon>
        <taxon>Eurotiomycetes</taxon>
        <taxon>Eurotiomycetidae</taxon>
        <taxon>Eurotiales</taxon>
        <taxon>Aspergillaceae</taxon>
        <taxon>Aspergillus</taxon>
        <taxon>Aspergillus subgen. Circumdati</taxon>
    </lineage>
</organism>
<protein>
    <submittedName>
        <fullName evidence="2">Heterokaryon incompatibility protein-domain-containing protein</fullName>
    </submittedName>
</protein>
<name>A0A5N6YCN6_9EURO</name>
<accession>A0A5N6YCN6</accession>
<dbReference type="Proteomes" id="UP000325558">
    <property type="component" value="Unassembled WGS sequence"/>
</dbReference>
<reference evidence="2" key="1">
    <citation type="submission" date="2019-04" db="EMBL/GenBank/DDBJ databases">
        <title>Friends and foes A comparative genomics study of 23 Aspergillus species from section Flavi.</title>
        <authorList>
            <consortium name="DOE Joint Genome Institute"/>
            <person name="Kjaerbolling I."/>
            <person name="Vesth T."/>
            <person name="Frisvad J.C."/>
            <person name="Nybo J.L."/>
            <person name="Theobald S."/>
            <person name="Kildgaard S."/>
            <person name="Isbrandt T."/>
            <person name="Kuo A."/>
            <person name="Sato A."/>
            <person name="Lyhne E.K."/>
            <person name="Kogle M.E."/>
            <person name="Wiebenga A."/>
            <person name="Kun R.S."/>
            <person name="Lubbers R.J."/>
            <person name="Makela M.R."/>
            <person name="Barry K."/>
            <person name="Chovatia M."/>
            <person name="Clum A."/>
            <person name="Daum C."/>
            <person name="Haridas S."/>
            <person name="He G."/>
            <person name="LaButti K."/>
            <person name="Lipzen A."/>
            <person name="Mondo S."/>
            <person name="Riley R."/>
            <person name="Salamov A."/>
            <person name="Simmons B.A."/>
            <person name="Magnuson J.K."/>
            <person name="Henrissat B."/>
            <person name="Mortensen U.H."/>
            <person name="Larsen T.O."/>
            <person name="Devries R.P."/>
            <person name="Grigoriev I.V."/>
            <person name="Machida M."/>
            <person name="Baker S.E."/>
            <person name="Andersen M.R."/>
        </authorList>
    </citation>
    <scope>NUCLEOTIDE SEQUENCE</scope>
    <source>
        <strain evidence="2">CBS 117612</strain>
    </source>
</reference>
<evidence type="ECO:0000313" key="2">
    <source>
        <dbReference type="EMBL" id="KAE8343241.1"/>
    </source>
</evidence>
<dbReference type="OrthoDB" id="5125733at2759"/>
<evidence type="ECO:0000259" key="1">
    <source>
        <dbReference type="Pfam" id="PF06985"/>
    </source>
</evidence>